<name>A0A8S1C9D2_9INSE</name>
<dbReference type="Pfam" id="PF07714">
    <property type="entry name" value="PK_Tyr_Ser-Thr"/>
    <property type="match status" value="1"/>
</dbReference>
<dbReference type="EMBL" id="CADEPI010000013">
    <property type="protein sequence ID" value="CAB3363787.1"/>
    <property type="molecule type" value="Genomic_DNA"/>
</dbReference>
<dbReference type="GO" id="GO:0004714">
    <property type="term" value="F:transmembrane receptor protein tyrosine kinase activity"/>
    <property type="evidence" value="ECO:0007669"/>
    <property type="project" value="UniProtKB-EC"/>
</dbReference>
<keyword evidence="6" id="KW-0829">Tyrosine-protein kinase</keyword>
<dbReference type="InterPro" id="IPR011009">
    <property type="entry name" value="Kinase-like_dom_sf"/>
</dbReference>
<reference evidence="12 13" key="1">
    <citation type="submission" date="2020-04" db="EMBL/GenBank/DDBJ databases">
        <authorList>
            <person name="Alioto T."/>
            <person name="Alioto T."/>
            <person name="Gomez Garrido J."/>
        </authorList>
    </citation>
    <scope>NUCLEOTIDE SEQUENCE [LARGE SCALE GENOMIC DNA]</scope>
</reference>
<dbReference type="Proteomes" id="UP000494165">
    <property type="component" value="Unassembled WGS sequence"/>
</dbReference>
<feature type="domain" description="Protein kinase" evidence="11">
    <location>
        <begin position="505"/>
        <end position="812"/>
    </location>
</feature>
<dbReference type="SUPFAM" id="SSF56112">
    <property type="entry name" value="Protein kinase-like (PK-like)"/>
    <property type="match status" value="1"/>
</dbReference>
<keyword evidence="2" id="KW-0808">Transferase</keyword>
<comment type="caution">
    <text evidence="12">The sequence shown here is derived from an EMBL/GenBank/DDBJ whole genome shotgun (WGS) entry which is preliminary data.</text>
</comment>
<dbReference type="AlphaFoldDB" id="A0A8S1C9D2"/>
<gene>
    <name evidence="12" type="ORF">CLODIP_2_CD09979</name>
</gene>
<keyword evidence="5 8" id="KW-0067">ATP-binding</keyword>
<evidence type="ECO:0000256" key="4">
    <source>
        <dbReference type="ARBA" id="ARBA00022777"/>
    </source>
</evidence>
<dbReference type="Gene3D" id="1.10.510.10">
    <property type="entry name" value="Transferase(Phosphotransferase) domain 1"/>
    <property type="match status" value="1"/>
</dbReference>
<protein>
    <recommendedName>
        <fullName evidence="11">Protein kinase domain-containing protein</fullName>
    </recommendedName>
</protein>
<dbReference type="CDD" id="cd00192">
    <property type="entry name" value="PTKc"/>
    <property type="match status" value="1"/>
</dbReference>
<dbReference type="InterPro" id="IPR008266">
    <property type="entry name" value="Tyr_kinase_AS"/>
</dbReference>
<evidence type="ECO:0000259" key="11">
    <source>
        <dbReference type="PROSITE" id="PS50011"/>
    </source>
</evidence>
<feature type="binding site" evidence="8">
    <location>
        <position position="538"/>
    </location>
    <ligand>
        <name>ATP</name>
        <dbReference type="ChEBI" id="CHEBI:30616"/>
    </ligand>
</feature>
<dbReference type="PROSITE" id="PS00107">
    <property type="entry name" value="PROTEIN_KINASE_ATP"/>
    <property type="match status" value="1"/>
</dbReference>
<sequence length="840" mass="93832">MQHVVRCLPLFWAVVVGLPGPAARHQQLCLRTCTLWQRTGLSINATVTDAQGCQAEEQNSCLECVREQIRETDCTKMCSLPGATSCLGKCACLRNDEATSGSTVSAGQEPKLLCRDVEENATIVVLAFPSQKNVKTASVRIRQSDEWTNFQPPKIRPWIRLTNLTFSERYEVRLTSEDGDFARGFFSTQGRNHTPFEVTGVHISNYVSGADEALYANISWTPAADRPCKYSILVSGDDTDYYEPVKRGFELRKVTLGMNAAFVVVPKFGKKEGKPAVFRNQVPLCPETLTDPEGNVLPPNHVHCKPLPPTELCSIEHRVPEGIKITVTWTAAPQPQRAPLISSFKLFYFVNARYSNLGIVSIDATRKGNHLSWSTVIPANATEHGYTIKIKAESLSGTSEEKRIVRFINKTTSRFVSKNNCPPSGEFMNKVTEAVLFNNSSVQVVSAGAGVVIVAVCLFFIALVAHKKRANAKRRRRGMHFDSQLNNARSFGKRVNATTEKTSVLRLGHKLGEGHFGVVYKADMWQPEQKTWAVVAVKTLKCSGDDVAKSQFAQESSLMKEVGRHPHVVSLLGEGELPHNDGYYMAVEFCERGDLLNLLRSHYLLMDEERAYVNDQQISNNLHMVSNQGYEKWSTVGGKTPLRAMDLMSFARQIALGMEYLASIRIVHRDLAARNVLVTSDMQLKVADFGLSRDVYEGSIYFKHQGPASLPLRWMALEAIERSMYTSASDVWSFGVLLWEVWTMGKEPYAGLRGAQVLEALKKGHRLARPEACPVDLYKIMLQCWSEIPLSRPTFSEFRSLVENMIEANSYLPVKENNRNIPSEEAPLLNEEAAKIDNVD</sequence>
<dbReference type="GO" id="GO:0007169">
    <property type="term" value="P:cell surface receptor protein tyrosine kinase signaling pathway"/>
    <property type="evidence" value="ECO:0007669"/>
    <property type="project" value="TreeGrafter"/>
</dbReference>
<dbReference type="FunFam" id="1.10.510.10:FF:000554">
    <property type="entry name" value="Predicted protein"/>
    <property type="match status" value="1"/>
</dbReference>
<evidence type="ECO:0000256" key="9">
    <source>
        <dbReference type="SAM" id="Phobius"/>
    </source>
</evidence>
<feature type="transmembrane region" description="Helical" evidence="9">
    <location>
        <begin position="444"/>
        <end position="465"/>
    </location>
</feature>
<evidence type="ECO:0000256" key="8">
    <source>
        <dbReference type="PROSITE-ProRule" id="PRU10141"/>
    </source>
</evidence>
<keyword evidence="9" id="KW-0472">Membrane</keyword>
<evidence type="ECO:0000313" key="13">
    <source>
        <dbReference type="Proteomes" id="UP000494165"/>
    </source>
</evidence>
<dbReference type="GO" id="GO:0005524">
    <property type="term" value="F:ATP binding"/>
    <property type="evidence" value="ECO:0007669"/>
    <property type="project" value="UniProtKB-UniRule"/>
</dbReference>
<keyword evidence="3 8" id="KW-0547">Nucleotide-binding</keyword>
<comment type="catalytic activity">
    <reaction evidence="7">
        <text>L-tyrosyl-[protein] + ATP = O-phospho-L-tyrosyl-[protein] + ADP + H(+)</text>
        <dbReference type="Rhea" id="RHEA:10596"/>
        <dbReference type="Rhea" id="RHEA-COMP:10136"/>
        <dbReference type="Rhea" id="RHEA-COMP:20101"/>
        <dbReference type="ChEBI" id="CHEBI:15378"/>
        <dbReference type="ChEBI" id="CHEBI:30616"/>
        <dbReference type="ChEBI" id="CHEBI:46858"/>
        <dbReference type="ChEBI" id="CHEBI:61978"/>
        <dbReference type="ChEBI" id="CHEBI:456216"/>
        <dbReference type="EC" id="2.7.10.1"/>
    </reaction>
</comment>
<evidence type="ECO:0000256" key="6">
    <source>
        <dbReference type="ARBA" id="ARBA00023137"/>
    </source>
</evidence>
<dbReference type="PROSITE" id="PS00109">
    <property type="entry name" value="PROTEIN_KINASE_TYR"/>
    <property type="match status" value="1"/>
</dbReference>
<evidence type="ECO:0000256" key="7">
    <source>
        <dbReference type="ARBA" id="ARBA00051243"/>
    </source>
</evidence>
<keyword evidence="10" id="KW-0732">Signal</keyword>
<evidence type="ECO:0000313" key="12">
    <source>
        <dbReference type="EMBL" id="CAB3363787.1"/>
    </source>
</evidence>
<dbReference type="GO" id="GO:0043235">
    <property type="term" value="C:receptor complex"/>
    <property type="evidence" value="ECO:0007669"/>
    <property type="project" value="TreeGrafter"/>
</dbReference>
<feature type="chain" id="PRO_5035888461" description="Protein kinase domain-containing protein" evidence="10">
    <location>
        <begin position="18"/>
        <end position="840"/>
    </location>
</feature>
<dbReference type="OrthoDB" id="3256376at2759"/>
<keyword evidence="4" id="KW-0418">Kinase</keyword>
<dbReference type="InterPro" id="IPR020635">
    <property type="entry name" value="Tyr_kinase_cat_dom"/>
</dbReference>
<dbReference type="GO" id="GO:0005886">
    <property type="term" value="C:plasma membrane"/>
    <property type="evidence" value="ECO:0007669"/>
    <property type="project" value="TreeGrafter"/>
</dbReference>
<evidence type="ECO:0000256" key="10">
    <source>
        <dbReference type="SAM" id="SignalP"/>
    </source>
</evidence>
<dbReference type="InterPro" id="IPR017441">
    <property type="entry name" value="Protein_kinase_ATP_BS"/>
</dbReference>
<dbReference type="PROSITE" id="PS50011">
    <property type="entry name" value="PROTEIN_KINASE_DOM"/>
    <property type="match status" value="1"/>
</dbReference>
<evidence type="ECO:0000256" key="2">
    <source>
        <dbReference type="ARBA" id="ARBA00022679"/>
    </source>
</evidence>
<feature type="signal peptide" evidence="10">
    <location>
        <begin position="1"/>
        <end position="17"/>
    </location>
</feature>
<comment type="subcellular location">
    <subcellularLocation>
        <location evidence="1">Membrane</location>
        <topology evidence="1">Single-pass membrane protein</topology>
    </subcellularLocation>
</comment>
<dbReference type="PANTHER" id="PTHR24416:SF620">
    <property type="entry name" value="TYROSINE-PROTEIN KINASE RECEPTOR TORSO"/>
    <property type="match status" value="1"/>
</dbReference>
<dbReference type="PANTHER" id="PTHR24416">
    <property type="entry name" value="TYROSINE-PROTEIN KINASE RECEPTOR"/>
    <property type="match status" value="1"/>
</dbReference>
<keyword evidence="9" id="KW-0812">Transmembrane</keyword>
<accession>A0A8S1C9D2</accession>
<organism evidence="12 13">
    <name type="scientific">Cloeon dipterum</name>
    <dbReference type="NCBI Taxonomy" id="197152"/>
    <lineage>
        <taxon>Eukaryota</taxon>
        <taxon>Metazoa</taxon>
        <taxon>Ecdysozoa</taxon>
        <taxon>Arthropoda</taxon>
        <taxon>Hexapoda</taxon>
        <taxon>Insecta</taxon>
        <taxon>Pterygota</taxon>
        <taxon>Palaeoptera</taxon>
        <taxon>Ephemeroptera</taxon>
        <taxon>Pisciforma</taxon>
        <taxon>Baetidae</taxon>
        <taxon>Cloeon</taxon>
    </lineage>
</organism>
<dbReference type="InterPro" id="IPR000719">
    <property type="entry name" value="Prot_kinase_dom"/>
</dbReference>
<evidence type="ECO:0000256" key="5">
    <source>
        <dbReference type="ARBA" id="ARBA00022840"/>
    </source>
</evidence>
<dbReference type="Gene3D" id="3.30.200.20">
    <property type="entry name" value="Phosphorylase Kinase, domain 1"/>
    <property type="match status" value="1"/>
</dbReference>
<evidence type="ECO:0000256" key="1">
    <source>
        <dbReference type="ARBA" id="ARBA00004167"/>
    </source>
</evidence>
<keyword evidence="13" id="KW-1185">Reference proteome</keyword>
<dbReference type="InterPro" id="IPR001245">
    <property type="entry name" value="Ser-Thr/Tyr_kinase_cat_dom"/>
</dbReference>
<proteinExistence type="predicted"/>
<evidence type="ECO:0000256" key="3">
    <source>
        <dbReference type="ARBA" id="ARBA00022741"/>
    </source>
</evidence>
<dbReference type="InterPro" id="IPR050122">
    <property type="entry name" value="RTK"/>
</dbReference>
<dbReference type="PRINTS" id="PR00109">
    <property type="entry name" value="TYRKINASE"/>
</dbReference>
<dbReference type="SMART" id="SM00219">
    <property type="entry name" value="TyrKc"/>
    <property type="match status" value="1"/>
</dbReference>
<keyword evidence="9" id="KW-1133">Transmembrane helix</keyword>